<dbReference type="InterPro" id="IPR037278">
    <property type="entry name" value="ARFGAP/RecO"/>
</dbReference>
<dbReference type="GO" id="GO:0005096">
    <property type="term" value="F:GTPase activator activity"/>
    <property type="evidence" value="ECO:0007669"/>
    <property type="project" value="UniProtKB-KW"/>
</dbReference>
<dbReference type="PRINTS" id="PR00405">
    <property type="entry name" value="REVINTRACTNG"/>
</dbReference>
<dbReference type="InterPro" id="IPR044732">
    <property type="entry name" value="ArfGAP_SMAP1-like"/>
</dbReference>
<feature type="compositionally biased region" description="Low complexity" evidence="6">
    <location>
        <begin position="338"/>
        <end position="354"/>
    </location>
</feature>
<evidence type="ECO:0000259" key="8">
    <source>
        <dbReference type="PROSITE" id="PS50115"/>
    </source>
</evidence>
<dbReference type="GO" id="GO:0006891">
    <property type="term" value="P:intra-Golgi vesicle-mediated transport"/>
    <property type="evidence" value="ECO:0007669"/>
    <property type="project" value="TreeGrafter"/>
</dbReference>
<evidence type="ECO:0000256" key="4">
    <source>
        <dbReference type="ARBA" id="ARBA00022833"/>
    </source>
</evidence>
<feature type="compositionally biased region" description="Basic and acidic residues" evidence="6">
    <location>
        <begin position="360"/>
        <end position="372"/>
    </location>
</feature>
<dbReference type="InterPro" id="IPR051718">
    <property type="entry name" value="ARF_GTPase-activating"/>
</dbReference>
<evidence type="ECO:0000313" key="10">
    <source>
        <dbReference type="Proteomes" id="UP000182259"/>
    </source>
</evidence>
<dbReference type="PANTHER" id="PTHR45705">
    <property type="entry name" value="FI20236P1"/>
    <property type="match status" value="1"/>
</dbReference>
<dbReference type="Gene3D" id="1.10.220.150">
    <property type="entry name" value="Arf GTPase activating protein"/>
    <property type="match status" value="1"/>
</dbReference>
<feature type="region of interest" description="Disordered" evidence="6">
    <location>
        <begin position="336"/>
        <end position="399"/>
    </location>
</feature>
<organism evidence="9 10">
    <name type="scientific">Sungouiella intermedia</name>
    <dbReference type="NCBI Taxonomy" id="45354"/>
    <lineage>
        <taxon>Eukaryota</taxon>
        <taxon>Fungi</taxon>
        <taxon>Dikarya</taxon>
        <taxon>Ascomycota</taxon>
        <taxon>Saccharomycotina</taxon>
        <taxon>Pichiomycetes</taxon>
        <taxon>Metschnikowiaceae</taxon>
        <taxon>Sungouiella</taxon>
    </lineage>
</organism>
<dbReference type="EMBL" id="LT635768">
    <property type="protein sequence ID" value="SGZ56763.1"/>
    <property type="molecule type" value="Genomic_DNA"/>
</dbReference>
<evidence type="ECO:0000256" key="6">
    <source>
        <dbReference type="SAM" id="MobiDB-lite"/>
    </source>
</evidence>
<keyword evidence="4" id="KW-0862">Zinc</keyword>
<keyword evidence="3 5" id="KW-0863">Zinc-finger</keyword>
<keyword evidence="2" id="KW-0479">Metal-binding</keyword>
<feature type="domain" description="Arf-GAP" evidence="8">
    <location>
        <begin position="16"/>
        <end position="134"/>
    </location>
</feature>
<evidence type="ECO:0000256" key="3">
    <source>
        <dbReference type="ARBA" id="ARBA00022771"/>
    </source>
</evidence>
<evidence type="ECO:0000313" key="9">
    <source>
        <dbReference type="EMBL" id="SGZ56763.1"/>
    </source>
</evidence>
<reference evidence="9 10" key="1">
    <citation type="submission" date="2016-10" db="EMBL/GenBank/DDBJ databases">
        <authorList>
            <person name="de Groot N.N."/>
        </authorList>
    </citation>
    <scope>NUCLEOTIDE SEQUENCE [LARGE SCALE GENOMIC DNA]</scope>
    <source>
        <strain evidence="9 10">PYCC 4715</strain>
    </source>
</reference>
<accession>A0A1L0BZU0</accession>
<keyword evidence="1" id="KW-0343">GTPase activation</keyword>
<dbReference type="SUPFAM" id="SSF57863">
    <property type="entry name" value="ArfGap/RecO-like zinc finger"/>
    <property type="match status" value="1"/>
</dbReference>
<feature type="region of interest" description="Disordered" evidence="6">
    <location>
        <begin position="152"/>
        <end position="237"/>
    </location>
</feature>
<feature type="domain" description="GATA-type" evidence="7">
    <location>
        <begin position="25"/>
        <end position="65"/>
    </location>
</feature>
<dbReference type="InterPro" id="IPR000679">
    <property type="entry name" value="Znf_GATA"/>
</dbReference>
<sequence length="434" mass="46320">MSALPSSRKTHSERHKQILKQLLKEPANKTCVDCKTAAHPRWASWNLGCFICIRCSGIHRLMGTHISRVKSVDLDAWTDEQVELMVKWGNAKCNAYWEAKLPEGYVPDGLKIENFIRTKYDLKKWAASSLVPDPMNVSVTAGASGTAGIVASDGSATSTTSGSTSRNAPLNRAAAPNRTHAPLRKVTSPASASPSLLDDDFGSFTSSPLPTPTPAQQTTRQTSHTHKEAQSHHKHAQVPPVAVNGIHGSQSTGLVPNKQNERTDLKKSILSLYSLPSSSQTSVQSGQTYGNNLYGNTANTYGNSYGNTSNTQRTNTNGTSNANVAAMTDSLLGLNFGSAPSPASQPISQSLSQSKTVPVKQDKSVPHYKNEWSDSSSSVNKWGSSVGNSSSSVASAPTGLQGTYSTNYTSNYTSNVTPGATTALDDDLFKNVWS</sequence>
<dbReference type="GO" id="GO:0008270">
    <property type="term" value="F:zinc ion binding"/>
    <property type="evidence" value="ECO:0007669"/>
    <property type="project" value="UniProtKB-KW"/>
</dbReference>
<name>A0A1L0BZU0_9ASCO</name>
<proteinExistence type="predicted"/>
<dbReference type="Proteomes" id="UP000182259">
    <property type="component" value="Chromosome V"/>
</dbReference>
<dbReference type="InterPro" id="IPR038508">
    <property type="entry name" value="ArfGAP_dom_sf"/>
</dbReference>
<feature type="compositionally biased region" description="Low complexity" evidence="6">
    <location>
        <begin position="203"/>
        <end position="222"/>
    </location>
</feature>
<dbReference type="SMART" id="SM00105">
    <property type="entry name" value="ArfGap"/>
    <property type="match status" value="1"/>
</dbReference>
<dbReference type="InterPro" id="IPR001164">
    <property type="entry name" value="ArfGAP_dom"/>
</dbReference>
<evidence type="ECO:0000256" key="1">
    <source>
        <dbReference type="ARBA" id="ARBA00022468"/>
    </source>
</evidence>
<feature type="compositionally biased region" description="Low complexity" evidence="6">
    <location>
        <begin position="373"/>
        <end position="396"/>
    </location>
</feature>
<dbReference type="FunFam" id="1.10.220.150:FF:000009">
    <property type="entry name" value="stromal membrane-associated protein 1 isoform X1"/>
    <property type="match status" value="1"/>
</dbReference>
<dbReference type="GO" id="GO:0005737">
    <property type="term" value="C:cytoplasm"/>
    <property type="evidence" value="ECO:0007669"/>
    <property type="project" value="TreeGrafter"/>
</dbReference>
<dbReference type="PANTHER" id="PTHR45705:SF1">
    <property type="entry name" value="FI20236P1"/>
    <property type="match status" value="1"/>
</dbReference>
<dbReference type="Pfam" id="PF01412">
    <property type="entry name" value="ArfGap"/>
    <property type="match status" value="1"/>
</dbReference>
<dbReference type="GO" id="GO:0006888">
    <property type="term" value="P:endoplasmic reticulum to Golgi vesicle-mediated transport"/>
    <property type="evidence" value="ECO:0007669"/>
    <property type="project" value="TreeGrafter"/>
</dbReference>
<dbReference type="GO" id="GO:0006355">
    <property type="term" value="P:regulation of DNA-templated transcription"/>
    <property type="evidence" value="ECO:0007669"/>
    <property type="project" value="InterPro"/>
</dbReference>
<dbReference type="AlphaFoldDB" id="A0A1L0BZU0"/>
<dbReference type="GO" id="GO:0043565">
    <property type="term" value="F:sequence-specific DNA binding"/>
    <property type="evidence" value="ECO:0007669"/>
    <property type="project" value="InterPro"/>
</dbReference>
<dbReference type="PROSITE" id="PS50114">
    <property type="entry name" value="GATA_ZN_FINGER_2"/>
    <property type="match status" value="1"/>
</dbReference>
<feature type="compositionally biased region" description="Low complexity" evidence="6">
    <location>
        <begin position="152"/>
        <end position="178"/>
    </location>
</feature>
<dbReference type="CDD" id="cd08839">
    <property type="entry name" value="ArfGap_SMAP"/>
    <property type="match status" value="1"/>
</dbReference>
<evidence type="ECO:0000256" key="2">
    <source>
        <dbReference type="ARBA" id="ARBA00022723"/>
    </source>
</evidence>
<evidence type="ECO:0000256" key="5">
    <source>
        <dbReference type="PROSITE-ProRule" id="PRU00094"/>
    </source>
</evidence>
<protein>
    <submittedName>
        <fullName evidence="9">CIC11C00000005287</fullName>
    </submittedName>
</protein>
<dbReference type="PROSITE" id="PS50115">
    <property type="entry name" value="ARFGAP"/>
    <property type="match status" value="1"/>
</dbReference>
<evidence type="ECO:0000259" key="7">
    <source>
        <dbReference type="PROSITE" id="PS50114"/>
    </source>
</evidence>
<gene>
    <name evidence="9" type="ORF">SAMEA4029009_CIC11G00000005287</name>
</gene>